<dbReference type="GO" id="GO:0004325">
    <property type="term" value="F:ferrochelatase activity"/>
    <property type="evidence" value="ECO:0007669"/>
    <property type="project" value="InterPro"/>
</dbReference>
<dbReference type="SUPFAM" id="SSF51735">
    <property type="entry name" value="NAD(P)-binding Rossmann-fold domains"/>
    <property type="match status" value="1"/>
</dbReference>
<dbReference type="GO" id="GO:0019354">
    <property type="term" value="P:siroheme biosynthetic process"/>
    <property type="evidence" value="ECO:0007669"/>
    <property type="project" value="UniProtKB-UniPathway"/>
</dbReference>
<sequence length="188" mass="20093">MQRKRVWTMTTVNANDNATMNAANDEDEPLTAPGTSPYPVDLRVAGEPAVVVGGGRVATRKVTHLLNAGAKVTVISPELDEALAERAKNGEIAWRAKDYETGDLADARVVIACTDDRDVNHQVVADAKPGQLVNNTADPQESDFFNVAVIEQGKLIVTVSSKGVDPALVRRVKQRLAGVLPDLLAGEE</sequence>
<dbReference type="InterPro" id="IPR006367">
    <property type="entry name" value="Sirohaem_synthase_N"/>
</dbReference>
<keyword evidence="5" id="KW-0627">Porphyrin biosynthesis</keyword>
<evidence type="ECO:0000256" key="3">
    <source>
        <dbReference type="ARBA" id="ARBA00023002"/>
    </source>
</evidence>
<protein>
    <recommendedName>
        <fullName evidence="2">precorrin-2 dehydrogenase</fullName>
        <ecNumber evidence="2">1.3.1.76</ecNumber>
    </recommendedName>
</protein>
<accession>A0A2T3G832</accession>
<evidence type="ECO:0000256" key="1">
    <source>
        <dbReference type="ARBA" id="ARBA00005010"/>
    </source>
</evidence>
<keyword evidence="8" id="KW-1185">Reference proteome</keyword>
<dbReference type="Proteomes" id="UP000240228">
    <property type="component" value="Unassembled WGS sequence"/>
</dbReference>
<dbReference type="EC" id="1.3.1.76" evidence="2"/>
<dbReference type="InterPro" id="IPR028161">
    <property type="entry name" value="Met8-like"/>
</dbReference>
<organism evidence="7 8">
    <name type="scientific">Bifidobacterium callitrichos</name>
    <dbReference type="NCBI Taxonomy" id="762209"/>
    <lineage>
        <taxon>Bacteria</taxon>
        <taxon>Bacillati</taxon>
        <taxon>Actinomycetota</taxon>
        <taxon>Actinomycetes</taxon>
        <taxon>Bifidobacteriales</taxon>
        <taxon>Bifidobacteriaceae</taxon>
        <taxon>Bifidobacterium</taxon>
    </lineage>
</organism>
<dbReference type="UniPathway" id="UPA00262">
    <property type="reaction ID" value="UER00222"/>
</dbReference>
<evidence type="ECO:0000256" key="2">
    <source>
        <dbReference type="ARBA" id="ARBA00012400"/>
    </source>
</evidence>
<dbReference type="InterPro" id="IPR036291">
    <property type="entry name" value="NAD(P)-bd_dom_sf"/>
</dbReference>
<comment type="catalytic activity">
    <reaction evidence="6">
        <text>precorrin-2 + NAD(+) = sirohydrochlorin + NADH + 2 H(+)</text>
        <dbReference type="Rhea" id="RHEA:15613"/>
        <dbReference type="ChEBI" id="CHEBI:15378"/>
        <dbReference type="ChEBI" id="CHEBI:57540"/>
        <dbReference type="ChEBI" id="CHEBI:57945"/>
        <dbReference type="ChEBI" id="CHEBI:58351"/>
        <dbReference type="ChEBI" id="CHEBI:58827"/>
        <dbReference type="EC" id="1.3.1.76"/>
    </reaction>
</comment>
<dbReference type="Gene3D" id="3.30.160.110">
    <property type="entry name" value="Siroheme synthase, domain 2"/>
    <property type="match status" value="1"/>
</dbReference>
<reference evidence="8" key="1">
    <citation type="submission" date="2017-09" db="EMBL/GenBank/DDBJ databases">
        <authorList>
            <person name="Sela D.A."/>
            <person name="Albert K."/>
        </authorList>
    </citation>
    <scope>NUCLEOTIDE SEQUENCE [LARGE SCALE GENOMIC DNA]</scope>
    <source>
        <strain evidence="8">UMA51805</strain>
    </source>
</reference>
<evidence type="ECO:0000256" key="6">
    <source>
        <dbReference type="ARBA" id="ARBA00047561"/>
    </source>
</evidence>
<comment type="pathway">
    <text evidence="1">Porphyrin-containing compound metabolism; siroheme biosynthesis; sirohydrochlorin from precorrin-2: step 1/1.</text>
</comment>
<dbReference type="EMBL" id="NWTX01000028">
    <property type="protein sequence ID" value="PST45571.1"/>
    <property type="molecule type" value="Genomic_DNA"/>
</dbReference>
<evidence type="ECO:0000256" key="5">
    <source>
        <dbReference type="ARBA" id="ARBA00023244"/>
    </source>
</evidence>
<evidence type="ECO:0000313" key="8">
    <source>
        <dbReference type="Proteomes" id="UP000240228"/>
    </source>
</evidence>
<reference evidence="7 8" key="2">
    <citation type="submission" date="2018-03" db="EMBL/GenBank/DDBJ databases">
        <title>The comparative genomics of Bifidobacterium callitrichos reflects dietary carbohydrate utilization within the common marmoset gut.</title>
        <authorList>
            <person name="Rani A."/>
        </authorList>
    </citation>
    <scope>NUCLEOTIDE SEQUENCE [LARGE SCALE GENOMIC DNA]</scope>
    <source>
        <strain evidence="7 8">UMA51805</strain>
    </source>
</reference>
<comment type="caution">
    <text evidence="7">The sequence shown here is derived from an EMBL/GenBank/DDBJ whole genome shotgun (WGS) entry which is preliminary data.</text>
</comment>
<dbReference type="GO" id="GO:0043115">
    <property type="term" value="F:precorrin-2 dehydrogenase activity"/>
    <property type="evidence" value="ECO:0007669"/>
    <property type="project" value="UniProtKB-EC"/>
</dbReference>
<dbReference type="Gene3D" id="3.40.50.720">
    <property type="entry name" value="NAD(P)-binding Rossmann-like Domain"/>
    <property type="match status" value="1"/>
</dbReference>
<name>A0A2T3G832_9BIFI</name>
<dbReference type="SUPFAM" id="SSF75615">
    <property type="entry name" value="Siroheme synthase middle domains-like"/>
    <property type="match status" value="1"/>
</dbReference>
<dbReference type="PANTHER" id="PTHR35330">
    <property type="entry name" value="SIROHEME BIOSYNTHESIS PROTEIN MET8"/>
    <property type="match status" value="1"/>
</dbReference>
<dbReference type="NCBIfam" id="TIGR01470">
    <property type="entry name" value="cysG_Nterm"/>
    <property type="match status" value="1"/>
</dbReference>
<dbReference type="PANTHER" id="PTHR35330:SF1">
    <property type="entry name" value="SIROHEME BIOSYNTHESIS PROTEIN MET8"/>
    <property type="match status" value="1"/>
</dbReference>
<keyword evidence="4" id="KW-0520">NAD</keyword>
<proteinExistence type="predicted"/>
<gene>
    <name evidence="7" type="ORF">CPA40_10340</name>
</gene>
<dbReference type="Pfam" id="PF13241">
    <property type="entry name" value="NAD_binding_7"/>
    <property type="match status" value="1"/>
</dbReference>
<evidence type="ECO:0000256" key="4">
    <source>
        <dbReference type="ARBA" id="ARBA00023027"/>
    </source>
</evidence>
<evidence type="ECO:0000313" key="7">
    <source>
        <dbReference type="EMBL" id="PST45571.1"/>
    </source>
</evidence>
<dbReference type="AlphaFoldDB" id="A0A2T3G832"/>
<keyword evidence="3" id="KW-0560">Oxidoreductase</keyword>